<evidence type="ECO:0000256" key="6">
    <source>
        <dbReference type="ARBA" id="ARBA00023136"/>
    </source>
</evidence>
<evidence type="ECO:0000256" key="5">
    <source>
        <dbReference type="ARBA" id="ARBA00022989"/>
    </source>
</evidence>
<organism evidence="8">
    <name type="scientific">freshwater metagenome</name>
    <dbReference type="NCBI Taxonomy" id="449393"/>
    <lineage>
        <taxon>unclassified sequences</taxon>
        <taxon>metagenomes</taxon>
        <taxon>ecological metagenomes</taxon>
    </lineage>
</organism>
<comment type="subcellular location">
    <subcellularLocation>
        <location evidence="1">Cell membrane</location>
        <topology evidence="1">Multi-pass membrane protein</topology>
    </subcellularLocation>
</comment>
<evidence type="ECO:0000256" key="7">
    <source>
        <dbReference type="SAM" id="Phobius"/>
    </source>
</evidence>
<evidence type="ECO:0000256" key="4">
    <source>
        <dbReference type="ARBA" id="ARBA00022692"/>
    </source>
</evidence>
<protein>
    <submittedName>
        <fullName evidence="8">Unannotated protein</fullName>
    </submittedName>
</protein>
<keyword evidence="6 7" id="KW-0472">Membrane</keyword>
<feature type="transmembrane region" description="Helical" evidence="7">
    <location>
        <begin position="330"/>
        <end position="349"/>
    </location>
</feature>
<feature type="transmembrane region" description="Helical" evidence="7">
    <location>
        <begin position="225"/>
        <end position="243"/>
    </location>
</feature>
<dbReference type="AlphaFoldDB" id="A0A6J6WR41"/>
<evidence type="ECO:0000256" key="3">
    <source>
        <dbReference type="ARBA" id="ARBA00022679"/>
    </source>
</evidence>
<accession>A0A6J6WR41</accession>
<evidence type="ECO:0000256" key="2">
    <source>
        <dbReference type="ARBA" id="ARBA00022475"/>
    </source>
</evidence>
<keyword evidence="4 7" id="KW-0812">Transmembrane</keyword>
<gene>
    <name evidence="8" type="ORF">UFOPK2958_00906</name>
</gene>
<keyword evidence="2" id="KW-1003">Cell membrane</keyword>
<dbReference type="Pfam" id="PF09594">
    <property type="entry name" value="GT87"/>
    <property type="match status" value="1"/>
</dbReference>
<evidence type="ECO:0000256" key="1">
    <source>
        <dbReference type="ARBA" id="ARBA00004651"/>
    </source>
</evidence>
<dbReference type="GO" id="GO:0005886">
    <property type="term" value="C:plasma membrane"/>
    <property type="evidence" value="ECO:0007669"/>
    <property type="project" value="UniProtKB-SubCell"/>
</dbReference>
<dbReference type="EMBL" id="CAFAAB010000099">
    <property type="protein sequence ID" value="CAB4787292.1"/>
    <property type="molecule type" value="Genomic_DNA"/>
</dbReference>
<name>A0A6J6WR41_9ZZZZ</name>
<proteinExistence type="predicted"/>
<evidence type="ECO:0000313" key="8">
    <source>
        <dbReference type="EMBL" id="CAB4787292.1"/>
    </source>
</evidence>
<dbReference type="GO" id="GO:0016758">
    <property type="term" value="F:hexosyltransferase activity"/>
    <property type="evidence" value="ECO:0007669"/>
    <property type="project" value="InterPro"/>
</dbReference>
<feature type="transmembrane region" description="Helical" evidence="7">
    <location>
        <begin position="39"/>
        <end position="56"/>
    </location>
</feature>
<keyword evidence="5 7" id="KW-1133">Transmembrane helix</keyword>
<dbReference type="InterPro" id="IPR018584">
    <property type="entry name" value="GT87"/>
</dbReference>
<sequence>MDAVRRLIRDHDPAFAKPLESINTSRALLLRWAESPPRLVIVIAVILSMVALGDAIDTDFFHNPIDFRVYFMGAQHFLDPHLYTLRINRAPHLPFTYPPIAALLIWPLTCINYLTGLSLWSVLSFGALGLIIHTVIGLAARDLSTRAKLTLTLLMFGPCYFLEPIRQNFNFGQINLLLGAMILYDFANRDERRIPRGLLIGLATAIKLIPGIFILFLLVRRQFRSALVATGTFLGSNLLMLAINPVATRSYWSDYVSNPGHMGGVLYNSNQSLFGVIQRLAHHAVSNLTLTAVVAVTLLVGVTLAAFVGSRKSELAALITVGFTGDLVSPISWSHHLYWFVPLLIWLALGKDSPRLRVLSMVVVATACWASVIWLPPKDGNQTFHWTGLEQIAGNAYALFMVAFLMTIAIQTFRRNGDSSEVSLSA</sequence>
<feature type="transmembrane region" description="Helical" evidence="7">
    <location>
        <begin position="120"/>
        <end position="140"/>
    </location>
</feature>
<keyword evidence="3" id="KW-0808">Transferase</keyword>
<feature type="transmembrane region" description="Helical" evidence="7">
    <location>
        <begin position="396"/>
        <end position="413"/>
    </location>
</feature>
<feature type="transmembrane region" description="Helical" evidence="7">
    <location>
        <begin position="288"/>
        <end position="310"/>
    </location>
</feature>
<feature type="transmembrane region" description="Helical" evidence="7">
    <location>
        <begin position="198"/>
        <end position="219"/>
    </location>
</feature>
<feature type="transmembrane region" description="Helical" evidence="7">
    <location>
        <begin position="356"/>
        <end position="376"/>
    </location>
</feature>
<reference evidence="8" key="1">
    <citation type="submission" date="2020-05" db="EMBL/GenBank/DDBJ databases">
        <authorList>
            <person name="Chiriac C."/>
            <person name="Salcher M."/>
            <person name="Ghai R."/>
            <person name="Kavagutti S V."/>
        </authorList>
    </citation>
    <scope>NUCLEOTIDE SEQUENCE</scope>
</reference>